<gene>
    <name evidence="1" type="ORF">GCM10011375_31310</name>
</gene>
<evidence type="ECO:0000313" key="1">
    <source>
        <dbReference type="EMBL" id="GGF73926.1"/>
    </source>
</evidence>
<comment type="caution">
    <text evidence="1">The sequence shown here is derived from an EMBL/GenBank/DDBJ whole genome shotgun (WGS) entry which is preliminary data.</text>
</comment>
<reference evidence="1 2" key="1">
    <citation type="journal article" date="2019" name="Int. J. Syst. Evol. Microbiol.">
        <title>The Global Catalogue of Microorganisms (GCM) 10K type strain sequencing project: providing services to taxonomists for standard genome sequencing and annotation.</title>
        <authorList>
            <consortium name="The Broad Institute Genomics Platform"/>
            <consortium name="The Broad Institute Genome Sequencing Center for Infectious Disease"/>
            <person name="Wu L."/>
            <person name="Ma J."/>
        </authorList>
    </citation>
    <scope>NUCLEOTIDE SEQUENCE [LARGE SCALE GENOMIC DNA]</scope>
    <source>
        <strain evidence="1 2">CGMCC 1.12720</strain>
    </source>
</reference>
<evidence type="ECO:0000313" key="2">
    <source>
        <dbReference type="Proteomes" id="UP000605392"/>
    </source>
</evidence>
<dbReference type="EMBL" id="BMFN01000003">
    <property type="protein sequence ID" value="GGF73926.1"/>
    <property type="molecule type" value="Genomic_DNA"/>
</dbReference>
<name>A0ACB5PUQ9_9BACT</name>
<sequence>MGKGEKLDSPEPSAPPAVFPGTVPNTTKTLEIMAEHVAVSNDVTKLIDRIKDIKIAMMTTIEPDGTLHSRPMYTHEPENTGTLWFFTERDSAKIDEVQQDRHINLGYSKPNDNLYVSISGIASIVNDREKIKELWNEGLRTWFPKGSDDPNISLLKVDIQRGEYWDQPSNVLVHAFGYVKAVATGERYQPTGDEHTKVNPK</sequence>
<organism evidence="1 2">
    <name type="scientific">Hymenobacter qilianensis</name>
    <dbReference type="NCBI Taxonomy" id="1385715"/>
    <lineage>
        <taxon>Bacteria</taxon>
        <taxon>Pseudomonadati</taxon>
        <taxon>Bacteroidota</taxon>
        <taxon>Cytophagia</taxon>
        <taxon>Cytophagales</taxon>
        <taxon>Hymenobacteraceae</taxon>
        <taxon>Hymenobacter</taxon>
    </lineage>
</organism>
<keyword evidence="2" id="KW-1185">Reference proteome</keyword>
<dbReference type="Proteomes" id="UP000605392">
    <property type="component" value="Unassembled WGS sequence"/>
</dbReference>
<protein>
    <submittedName>
        <fullName evidence="1">Uncharacterized protein</fullName>
    </submittedName>
</protein>
<proteinExistence type="predicted"/>
<accession>A0ACB5PUQ9</accession>